<feature type="compositionally biased region" description="Low complexity" evidence="1">
    <location>
        <begin position="84"/>
        <end position="99"/>
    </location>
</feature>
<feature type="chain" id="PRO_5001473301" description="DUF2756 domain-containing protein" evidence="2">
    <location>
        <begin position="21"/>
        <end position="99"/>
    </location>
</feature>
<dbReference type="AlphaFoldDB" id="A0A014NSF9"/>
<evidence type="ECO:0000256" key="1">
    <source>
        <dbReference type="SAM" id="MobiDB-lite"/>
    </source>
</evidence>
<accession>A0A014NSF9</accession>
<evidence type="ECO:0000313" key="3">
    <source>
        <dbReference type="EMBL" id="EXU76795.1"/>
    </source>
</evidence>
<feature type="signal peptide" evidence="2">
    <location>
        <begin position="1"/>
        <end position="20"/>
    </location>
</feature>
<feature type="region of interest" description="Disordered" evidence="1">
    <location>
        <begin position="21"/>
        <end position="99"/>
    </location>
</feature>
<feature type="compositionally biased region" description="Low complexity" evidence="1">
    <location>
        <begin position="37"/>
        <end position="64"/>
    </location>
</feature>
<evidence type="ECO:0000313" key="4">
    <source>
        <dbReference type="Proteomes" id="UP000019918"/>
    </source>
</evidence>
<name>A0A014NSF9_9GAMM</name>
<dbReference type="OrthoDB" id="6522703at2"/>
<feature type="compositionally biased region" description="Polar residues" evidence="1">
    <location>
        <begin position="21"/>
        <end position="36"/>
    </location>
</feature>
<reference evidence="3 4" key="1">
    <citation type="submission" date="2014-02" db="EMBL/GenBank/DDBJ databases">
        <title>Draft genome of Erwinia mallotivora strain BT-MARDI, a papaya dieback pathogen.</title>
        <authorList>
            <person name="Redzuan R."/>
            <person name="Abu Bakar N."/>
            <person name="Badrun R."/>
            <person name="Mohd Raih M.F."/>
            <person name="Rozano L."/>
            <person name="Mat Amin N."/>
        </authorList>
    </citation>
    <scope>NUCLEOTIDE SEQUENCE [LARGE SCALE GENOMIC DNA]</scope>
    <source>
        <strain evidence="3 4">BT-MARDI</strain>
    </source>
</reference>
<gene>
    <name evidence="3" type="ORF">BG55_03275</name>
</gene>
<dbReference type="InterPro" id="IPR020158">
    <property type="entry name" value="DUF2756"/>
</dbReference>
<comment type="caution">
    <text evidence="3">The sequence shown here is derived from an EMBL/GenBank/DDBJ whole genome shotgun (WGS) entry which is preliminary data.</text>
</comment>
<evidence type="ECO:0008006" key="5">
    <source>
        <dbReference type="Google" id="ProtNLM"/>
    </source>
</evidence>
<dbReference type="Pfam" id="PF10956">
    <property type="entry name" value="DUF2756"/>
    <property type="match status" value="1"/>
</dbReference>
<organism evidence="3 4">
    <name type="scientific">Erwinia mallotivora</name>
    <dbReference type="NCBI Taxonomy" id="69222"/>
    <lineage>
        <taxon>Bacteria</taxon>
        <taxon>Pseudomonadati</taxon>
        <taxon>Pseudomonadota</taxon>
        <taxon>Gammaproteobacteria</taxon>
        <taxon>Enterobacterales</taxon>
        <taxon>Erwiniaceae</taxon>
        <taxon>Erwinia</taxon>
    </lineage>
</organism>
<dbReference type="Proteomes" id="UP000019918">
    <property type="component" value="Unassembled WGS sequence"/>
</dbReference>
<dbReference type="RefSeq" id="WP_034934264.1">
    <property type="nucleotide sequence ID" value="NZ_JFHN01000022.1"/>
</dbReference>
<dbReference type="PATRIC" id="fig|69222.5.peg.686"/>
<keyword evidence="2" id="KW-0732">Signal</keyword>
<feature type="compositionally biased region" description="Basic and acidic residues" evidence="1">
    <location>
        <begin position="65"/>
        <end position="74"/>
    </location>
</feature>
<proteinExistence type="predicted"/>
<keyword evidence="4" id="KW-1185">Reference proteome</keyword>
<sequence length="99" mass="11389">MMKWLLIFTVLAPLSGMANMLDNSNEPNQPGYNPSTQRLQQRMLSQQSQQKLKLQQDQQRQSQDLQRKVQEQRDSAAQQVLKSQPGNQPPVVQQNSTKQ</sequence>
<protein>
    <recommendedName>
        <fullName evidence="5">DUF2756 domain-containing protein</fullName>
    </recommendedName>
</protein>
<dbReference type="EMBL" id="JFHN01000022">
    <property type="protein sequence ID" value="EXU76795.1"/>
    <property type="molecule type" value="Genomic_DNA"/>
</dbReference>
<evidence type="ECO:0000256" key="2">
    <source>
        <dbReference type="SAM" id="SignalP"/>
    </source>
</evidence>